<keyword evidence="1" id="KW-0812">Transmembrane</keyword>
<gene>
    <name evidence="2" type="ORF">J1C56_02140</name>
</gene>
<evidence type="ECO:0000313" key="2">
    <source>
        <dbReference type="EMBL" id="MBT1154385.1"/>
    </source>
</evidence>
<proteinExistence type="predicted"/>
<evidence type="ECO:0000313" key="3">
    <source>
        <dbReference type="Proteomes" id="UP001138921"/>
    </source>
</evidence>
<evidence type="ECO:0000256" key="1">
    <source>
        <dbReference type="SAM" id="Phobius"/>
    </source>
</evidence>
<dbReference type="RefSeq" id="WP_214385555.1">
    <property type="nucleotide sequence ID" value="NZ_JAFLWW010000001.1"/>
</dbReference>
<feature type="transmembrane region" description="Helical" evidence="1">
    <location>
        <begin position="12"/>
        <end position="29"/>
    </location>
</feature>
<dbReference type="Proteomes" id="UP001138921">
    <property type="component" value="Unassembled WGS sequence"/>
</dbReference>
<reference evidence="2" key="1">
    <citation type="journal article" date="2021" name="Microorganisms">
        <title>Phylogenomic Reconstruction and Metabolic Potential of the Genus Aminobacter.</title>
        <authorList>
            <person name="Artuso I."/>
            <person name="Turrini P."/>
            <person name="Pirolo M."/>
            <person name="Lugli G.A."/>
            <person name="Ventura M."/>
            <person name="Visca P."/>
        </authorList>
    </citation>
    <scope>NUCLEOTIDE SEQUENCE</scope>
    <source>
        <strain evidence="2">LMG 26462</strain>
    </source>
</reference>
<organism evidence="2 3">
    <name type="scientific">Aminobacter anthyllidis</name>
    <dbReference type="NCBI Taxonomy" id="1035067"/>
    <lineage>
        <taxon>Bacteria</taxon>
        <taxon>Pseudomonadati</taxon>
        <taxon>Pseudomonadota</taxon>
        <taxon>Alphaproteobacteria</taxon>
        <taxon>Hyphomicrobiales</taxon>
        <taxon>Phyllobacteriaceae</taxon>
        <taxon>Aminobacter</taxon>
    </lineage>
</organism>
<sequence>MDEKPSPDIIEVGIDIVVALGGLALMLYLKANYAHDLGAWIVSFF</sequence>
<name>A0A9X1A797_9HYPH</name>
<keyword evidence="1" id="KW-1133">Transmembrane helix</keyword>
<accession>A0A9X1A797</accession>
<reference evidence="2" key="2">
    <citation type="submission" date="2021-03" db="EMBL/GenBank/DDBJ databases">
        <authorList>
            <person name="Artuso I."/>
            <person name="Turrini P."/>
            <person name="Pirolo M."/>
            <person name="Lugli G.A."/>
            <person name="Ventura M."/>
            <person name="Visca P."/>
        </authorList>
    </citation>
    <scope>NUCLEOTIDE SEQUENCE</scope>
    <source>
        <strain evidence="2">LMG 26462</strain>
    </source>
</reference>
<keyword evidence="3" id="KW-1185">Reference proteome</keyword>
<comment type="caution">
    <text evidence="2">The sequence shown here is derived from an EMBL/GenBank/DDBJ whole genome shotgun (WGS) entry which is preliminary data.</text>
</comment>
<keyword evidence="1" id="KW-0472">Membrane</keyword>
<dbReference type="AlphaFoldDB" id="A0A9X1A797"/>
<protein>
    <submittedName>
        <fullName evidence="2">Uncharacterized protein</fullName>
    </submittedName>
</protein>
<dbReference type="EMBL" id="JAFLWW010000001">
    <property type="protein sequence ID" value="MBT1154385.1"/>
    <property type="molecule type" value="Genomic_DNA"/>
</dbReference>